<comment type="caution">
    <text evidence="3">The sequence shown here is derived from an EMBL/GenBank/DDBJ whole genome shotgun (WGS) entry which is preliminary data.</text>
</comment>
<evidence type="ECO:0000313" key="3">
    <source>
        <dbReference type="EMBL" id="MBM0650484.1"/>
    </source>
</evidence>
<gene>
    <name evidence="3" type="ORF">JNB19_06915</name>
</gene>
<reference evidence="3 4" key="1">
    <citation type="submission" date="2021-01" db="EMBL/GenBank/DDBJ databases">
        <title>Evidence that Capnocytophaga endodontalis is a later homotypic synonym for Capnocytophaga genospecies AHN8471, and request for opinion on proposed recognition of strain AHN8471 as type strain of the species.</title>
        <authorList>
            <person name="Nicholson A.C."/>
            <person name="Hopper C.L."/>
            <person name="Gulvik C.A."/>
            <person name="Mcquiston J.R."/>
            <person name="Lau E.F."/>
        </authorList>
    </citation>
    <scope>NUCLEOTIDE SEQUENCE [LARGE SCALE GENOMIC DNA]</scope>
    <source>
        <strain evidence="3 4">AHN9576</strain>
    </source>
</reference>
<organism evidence="3 4">
    <name type="scientific">Capnocytophaga genosp. AHN8471</name>
    <dbReference type="NCBI Taxonomy" id="327574"/>
    <lineage>
        <taxon>Bacteria</taxon>
        <taxon>Pseudomonadati</taxon>
        <taxon>Bacteroidota</taxon>
        <taxon>Flavobacteriia</taxon>
        <taxon>Flavobacteriales</taxon>
        <taxon>Flavobacteriaceae</taxon>
        <taxon>Capnocytophaga</taxon>
    </lineage>
</organism>
<dbReference type="Gene3D" id="3.40.50.450">
    <property type="match status" value="1"/>
</dbReference>
<feature type="domain" description="Smf/DprA SLOG" evidence="2">
    <location>
        <begin position="71"/>
        <end position="284"/>
    </location>
</feature>
<dbReference type="PANTHER" id="PTHR43022">
    <property type="entry name" value="PROTEIN SMF"/>
    <property type="match status" value="1"/>
</dbReference>
<evidence type="ECO:0000259" key="2">
    <source>
        <dbReference type="Pfam" id="PF02481"/>
    </source>
</evidence>
<dbReference type="SUPFAM" id="SSF102405">
    <property type="entry name" value="MCP/YpsA-like"/>
    <property type="match status" value="1"/>
</dbReference>
<sequence>MILYTKNALNVLTALYYKGVGKAWIVRNFNPKDSLEKLATSLKTTVQDFIDKRNKVETIVKTMVGFADGLVAFGDNNFPLHRGNVKTSEQPIFLFYKGDINLLNKSNKNIAIIGLLKPDLYTEEIEQEVVNELVLNGATIVSGLALGCDSVAHIQALKSNGKTVAILPSALNSIIPPSNKGLAEEIVAKEGLLVTEYFTEPYSKMELFARYKERDRLQALFSDTIILTASYAKNNLGNDSGSRLAMEFAADYNIPRAVIYNPLTDEGNPKYDLNRQLIREDKKLIIINKDNFKTVSKQLLKDGKTIEQKPQQLSLFS</sequence>
<protein>
    <submittedName>
        <fullName evidence="3">DNA-processing protein DprA</fullName>
    </submittedName>
</protein>
<dbReference type="RefSeq" id="WP_203094266.1">
    <property type="nucleotide sequence ID" value="NZ_JAESPH010000021.1"/>
</dbReference>
<proteinExistence type="inferred from homology"/>
<dbReference type="Pfam" id="PF02481">
    <property type="entry name" value="DNA_processg_A"/>
    <property type="match status" value="1"/>
</dbReference>
<evidence type="ECO:0000313" key="4">
    <source>
        <dbReference type="Proteomes" id="UP000603506"/>
    </source>
</evidence>
<comment type="similarity">
    <text evidence="1">Belongs to the DprA/Smf family.</text>
</comment>
<dbReference type="InterPro" id="IPR057666">
    <property type="entry name" value="DrpA_SLOG"/>
</dbReference>
<name>A0ABS1YVN8_9FLAO</name>
<dbReference type="EMBL" id="JAEUAH010000008">
    <property type="protein sequence ID" value="MBM0650484.1"/>
    <property type="molecule type" value="Genomic_DNA"/>
</dbReference>
<dbReference type="PANTHER" id="PTHR43022:SF1">
    <property type="entry name" value="PROTEIN SMF"/>
    <property type="match status" value="1"/>
</dbReference>
<dbReference type="Proteomes" id="UP000603506">
    <property type="component" value="Unassembled WGS sequence"/>
</dbReference>
<keyword evidence="4" id="KW-1185">Reference proteome</keyword>
<accession>A0ABS1YVN8</accession>
<evidence type="ECO:0000256" key="1">
    <source>
        <dbReference type="ARBA" id="ARBA00006525"/>
    </source>
</evidence>
<dbReference type="InterPro" id="IPR003488">
    <property type="entry name" value="DprA"/>
</dbReference>